<accession>A0ABR1R4L2</accession>
<evidence type="ECO:0000313" key="2">
    <source>
        <dbReference type="EMBL" id="KAK7999130.1"/>
    </source>
</evidence>
<dbReference type="EMBL" id="JAQQWI010000019">
    <property type="protein sequence ID" value="KAK7999130.1"/>
    <property type="molecule type" value="Genomic_DNA"/>
</dbReference>
<comment type="caution">
    <text evidence="2">The sequence shown here is derived from an EMBL/GenBank/DDBJ whole genome shotgun (WGS) entry which is preliminary data.</text>
</comment>
<organism evidence="2 3">
    <name type="scientific">Apiospora marii</name>
    <dbReference type="NCBI Taxonomy" id="335849"/>
    <lineage>
        <taxon>Eukaryota</taxon>
        <taxon>Fungi</taxon>
        <taxon>Dikarya</taxon>
        <taxon>Ascomycota</taxon>
        <taxon>Pezizomycotina</taxon>
        <taxon>Sordariomycetes</taxon>
        <taxon>Xylariomycetidae</taxon>
        <taxon>Amphisphaeriales</taxon>
        <taxon>Apiosporaceae</taxon>
        <taxon>Apiospora</taxon>
    </lineage>
</organism>
<reference evidence="2 3" key="1">
    <citation type="submission" date="2023-01" db="EMBL/GenBank/DDBJ databases">
        <title>Analysis of 21 Apiospora genomes using comparative genomics revels a genus with tremendous synthesis potential of carbohydrate active enzymes and secondary metabolites.</title>
        <authorList>
            <person name="Sorensen T."/>
        </authorList>
    </citation>
    <scope>NUCLEOTIDE SEQUENCE [LARGE SCALE GENOMIC DNA]</scope>
    <source>
        <strain evidence="2 3">CBS 20057</strain>
    </source>
</reference>
<protein>
    <submittedName>
        <fullName evidence="2">Uncharacterized protein</fullName>
    </submittedName>
</protein>
<keyword evidence="3" id="KW-1185">Reference proteome</keyword>
<feature type="compositionally biased region" description="Low complexity" evidence="1">
    <location>
        <begin position="441"/>
        <end position="455"/>
    </location>
</feature>
<name>A0ABR1R4L2_9PEZI</name>
<gene>
    <name evidence="2" type="ORF">PG991_014805</name>
</gene>
<proteinExistence type="predicted"/>
<evidence type="ECO:0000256" key="1">
    <source>
        <dbReference type="SAM" id="MobiDB-lite"/>
    </source>
</evidence>
<feature type="region of interest" description="Disordered" evidence="1">
    <location>
        <begin position="427"/>
        <end position="455"/>
    </location>
</feature>
<dbReference type="Proteomes" id="UP001396898">
    <property type="component" value="Unassembled WGS sequence"/>
</dbReference>
<evidence type="ECO:0000313" key="3">
    <source>
        <dbReference type="Proteomes" id="UP001396898"/>
    </source>
</evidence>
<feature type="region of interest" description="Disordered" evidence="1">
    <location>
        <begin position="1"/>
        <end position="25"/>
    </location>
</feature>
<sequence>MTSYKRDADAEAQPPTPRERALMDHDLPITPIDQPVLAFPKPAKLDARSYMQPHRVPGSRQVAEWNKEMFLGFGDGSKDYLVSEPLQWREGPSVAEPIRPGAPTIITTFTWEPDDSNGQSQSSRPLDEYLGRFQKLADTGEMVIFYTNERMRETIAAMRPNDPHWHVITPWESVWDVPNNLHQHENFKRTQPDLFARFQDTGPVPRYNVDRLSAAFNSKAYCIFDGVQRAPFGGRGPFMFYDSGWIVVDQQDPGFEEVAAEFIDDAKVARSAAFAGDTGVVVGEYELKQEAEDPEDPTRPGPPVDVNHRAFLRPEKSWEALHFLGGSVVGSPLGMLNYAARFMQSVEDMGANGFYVGREELVMSFLAVRYPNTIFSVPAGDAPGMANPWPIRDCHSGRWGPDDVAALVDPVQTLFCRFYEPRRPNLPAVAGKKRREYMEKQQQQQQSESSETPGK</sequence>